<comment type="caution">
    <text evidence="1">The sequence shown here is derived from an EMBL/GenBank/DDBJ whole genome shotgun (WGS) entry which is preliminary data.</text>
</comment>
<dbReference type="Proteomes" id="UP000265520">
    <property type="component" value="Unassembled WGS sequence"/>
</dbReference>
<accession>A0A392U3E6</accession>
<organism evidence="1 2">
    <name type="scientific">Trifolium medium</name>
    <dbReference type="NCBI Taxonomy" id="97028"/>
    <lineage>
        <taxon>Eukaryota</taxon>
        <taxon>Viridiplantae</taxon>
        <taxon>Streptophyta</taxon>
        <taxon>Embryophyta</taxon>
        <taxon>Tracheophyta</taxon>
        <taxon>Spermatophyta</taxon>
        <taxon>Magnoliopsida</taxon>
        <taxon>eudicotyledons</taxon>
        <taxon>Gunneridae</taxon>
        <taxon>Pentapetalae</taxon>
        <taxon>rosids</taxon>
        <taxon>fabids</taxon>
        <taxon>Fabales</taxon>
        <taxon>Fabaceae</taxon>
        <taxon>Papilionoideae</taxon>
        <taxon>50 kb inversion clade</taxon>
        <taxon>NPAAA clade</taxon>
        <taxon>Hologalegina</taxon>
        <taxon>IRL clade</taxon>
        <taxon>Trifolieae</taxon>
        <taxon>Trifolium</taxon>
    </lineage>
</organism>
<sequence length="57" mass="6444">DCPRAPRQHQKKTEETGLRCVLRQHQLRAAQTPEGYTALSTKHCASRQSKLRAAQMA</sequence>
<name>A0A392U3E6_9FABA</name>
<reference evidence="1 2" key="1">
    <citation type="journal article" date="2018" name="Front. Plant Sci.">
        <title>Red Clover (Trifolium pratense) and Zigzag Clover (T. medium) - A Picture of Genomic Similarities and Differences.</title>
        <authorList>
            <person name="Dluhosova J."/>
            <person name="Istvanek J."/>
            <person name="Nedelnik J."/>
            <person name="Repkova J."/>
        </authorList>
    </citation>
    <scope>NUCLEOTIDE SEQUENCE [LARGE SCALE GENOMIC DNA]</scope>
    <source>
        <strain evidence="2">cv. 10/8</strain>
        <tissue evidence="1">Leaf</tissue>
    </source>
</reference>
<evidence type="ECO:0000313" key="1">
    <source>
        <dbReference type="EMBL" id="MCI67267.1"/>
    </source>
</evidence>
<feature type="non-terminal residue" evidence="1">
    <location>
        <position position="1"/>
    </location>
</feature>
<proteinExistence type="predicted"/>
<evidence type="ECO:0000313" key="2">
    <source>
        <dbReference type="Proteomes" id="UP000265520"/>
    </source>
</evidence>
<dbReference type="AlphaFoldDB" id="A0A392U3E6"/>
<protein>
    <submittedName>
        <fullName evidence="1">Uncharacterized protein</fullName>
    </submittedName>
</protein>
<keyword evidence="2" id="KW-1185">Reference proteome</keyword>
<dbReference type="EMBL" id="LXQA010713017">
    <property type="protein sequence ID" value="MCI67267.1"/>
    <property type="molecule type" value="Genomic_DNA"/>
</dbReference>